<evidence type="ECO:0000256" key="1">
    <source>
        <dbReference type="SAM" id="SignalP"/>
    </source>
</evidence>
<dbReference type="PANTHER" id="PTHR39112">
    <property type="entry name" value="PROTEIN RALF-LIKE 27-RELATED"/>
    <property type="match status" value="1"/>
</dbReference>
<keyword evidence="3" id="KW-1185">Reference proteome</keyword>
<organism evidence="2 3">
    <name type="scientific">Solanum stoloniferum</name>
    <dbReference type="NCBI Taxonomy" id="62892"/>
    <lineage>
        <taxon>Eukaryota</taxon>
        <taxon>Viridiplantae</taxon>
        <taxon>Streptophyta</taxon>
        <taxon>Embryophyta</taxon>
        <taxon>Tracheophyta</taxon>
        <taxon>Spermatophyta</taxon>
        <taxon>Magnoliopsida</taxon>
        <taxon>eudicotyledons</taxon>
        <taxon>Gunneridae</taxon>
        <taxon>Pentapetalae</taxon>
        <taxon>asterids</taxon>
        <taxon>lamiids</taxon>
        <taxon>Solanales</taxon>
        <taxon>Solanaceae</taxon>
        <taxon>Solanoideae</taxon>
        <taxon>Solaneae</taxon>
        <taxon>Solanum</taxon>
    </lineage>
</organism>
<dbReference type="PANTHER" id="PTHR39112:SF1">
    <property type="entry name" value="PROTEIN RALF-LIKE 27"/>
    <property type="match status" value="1"/>
</dbReference>
<evidence type="ECO:0000313" key="2">
    <source>
        <dbReference type="EMBL" id="KAL3346653.1"/>
    </source>
</evidence>
<reference evidence="2 3" key="1">
    <citation type="submission" date="2024-05" db="EMBL/GenBank/DDBJ databases">
        <title>De novo assembly of an allotetraploid wild potato.</title>
        <authorList>
            <person name="Hosaka A.J."/>
        </authorList>
    </citation>
    <scope>NUCLEOTIDE SEQUENCE [LARGE SCALE GENOMIC DNA]</scope>
    <source>
        <tissue evidence="2">Young leaves</tissue>
    </source>
</reference>
<evidence type="ECO:0000313" key="3">
    <source>
        <dbReference type="Proteomes" id="UP001627284"/>
    </source>
</evidence>
<gene>
    <name evidence="2" type="ORF">AABB24_025211</name>
</gene>
<comment type="caution">
    <text evidence="2">The sequence shown here is derived from an EMBL/GenBank/DDBJ whole genome shotgun (WGS) entry which is preliminary data.</text>
</comment>
<sequence>MGRELYKTTRMRMRMRMRMMMLLVLLVTVIKVEAVSECNGTSSSIGACLVDVDEFLMESETSTTILAVAGGNARSQKLNYRATGNKTKICNEKIYGNCISNKNVKATRCNFGTRCKRKPS</sequence>
<dbReference type="EMBL" id="JBJKTR010000014">
    <property type="protein sequence ID" value="KAL3346653.1"/>
    <property type="molecule type" value="Genomic_DNA"/>
</dbReference>
<name>A0ABD2SS52_9SOLN</name>
<accession>A0ABD2SS52</accession>
<keyword evidence="1" id="KW-0732">Signal</keyword>
<dbReference type="AlphaFoldDB" id="A0ABD2SS52"/>
<feature type="chain" id="PRO_5044804523" evidence="1">
    <location>
        <begin position="35"/>
        <end position="120"/>
    </location>
</feature>
<dbReference type="InterPro" id="IPR039252">
    <property type="entry name" value="RALFL27"/>
</dbReference>
<feature type="signal peptide" evidence="1">
    <location>
        <begin position="1"/>
        <end position="34"/>
    </location>
</feature>
<proteinExistence type="predicted"/>
<protein>
    <submittedName>
        <fullName evidence="2">Uncharacterized protein</fullName>
    </submittedName>
</protein>
<dbReference type="Proteomes" id="UP001627284">
    <property type="component" value="Unassembled WGS sequence"/>
</dbReference>